<dbReference type="AlphaFoldDB" id="A0A8S2GRI3"/>
<organism evidence="5 6">
    <name type="scientific">Didymodactylos carnosus</name>
    <dbReference type="NCBI Taxonomy" id="1234261"/>
    <lineage>
        <taxon>Eukaryota</taxon>
        <taxon>Metazoa</taxon>
        <taxon>Spiralia</taxon>
        <taxon>Gnathifera</taxon>
        <taxon>Rotifera</taxon>
        <taxon>Eurotatoria</taxon>
        <taxon>Bdelloidea</taxon>
        <taxon>Philodinida</taxon>
        <taxon>Philodinidae</taxon>
        <taxon>Didymodactylos</taxon>
    </lineage>
</organism>
<comment type="caution">
    <text evidence="5">The sequence shown here is derived from an EMBL/GenBank/DDBJ whole genome shotgun (WGS) entry which is preliminary data.</text>
</comment>
<gene>
    <name evidence="4" type="ORF">OVA965_LOCUS3095</name>
    <name evidence="5" type="ORF">TMI583_LOCUS3094</name>
</gene>
<dbReference type="InterPro" id="IPR042855">
    <property type="entry name" value="V_SNARE_CC"/>
</dbReference>
<dbReference type="PIRSF" id="PIRSF005409">
    <property type="entry name" value="Synaptobrevin_euk"/>
    <property type="match status" value="1"/>
</dbReference>
<dbReference type="EMBL" id="CAJNOK010000721">
    <property type="protein sequence ID" value="CAF0771235.1"/>
    <property type="molecule type" value="Genomic_DNA"/>
</dbReference>
<dbReference type="InterPro" id="IPR016444">
    <property type="entry name" value="Synaptobrevin/VAMP"/>
</dbReference>
<feature type="transmembrane region" description="Helical" evidence="2">
    <location>
        <begin position="69"/>
        <end position="92"/>
    </location>
</feature>
<evidence type="ECO:0000259" key="3">
    <source>
        <dbReference type="PROSITE" id="PS50892"/>
    </source>
</evidence>
<evidence type="ECO:0000313" key="5">
    <source>
        <dbReference type="EMBL" id="CAF3552093.1"/>
    </source>
</evidence>
<dbReference type="GO" id="GO:0016020">
    <property type="term" value="C:membrane"/>
    <property type="evidence" value="ECO:0007669"/>
    <property type="project" value="InterPro"/>
</dbReference>
<keyword evidence="1" id="KW-0175">Coiled coil</keyword>
<evidence type="ECO:0000313" key="4">
    <source>
        <dbReference type="EMBL" id="CAF0771235.1"/>
    </source>
</evidence>
<evidence type="ECO:0000256" key="2">
    <source>
        <dbReference type="SAM" id="Phobius"/>
    </source>
</evidence>
<keyword evidence="2" id="KW-0472">Membrane</keyword>
<protein>
    <recommendedName>
        <fullName evidence="3">V-SNARE coiled-coil homology domain-containing protein</fullName>
    </recommendedName>
</protein>
<dbReference type="EMBL" id="CAJOBA010000721">
    <property type="protein sequence ID" value="CAF3552093.1"/>
    <property type="molecule type" value="Genomic_DNA"/>
</dbReference>
<sequence length="102" mass="11992">MRSQLDYVQNDVNQVVEIMKDNIVKVIERDDNLTQLDRKAEDLSINAMQFETKARTVAKKQWWKNVKMWIILIILLIVIIIIVVTVTVTMTYQQKNDKNTGK</sequence>
<proteinExistence type="predicted"/>
<dbReference type="PROSITE" id="PS50892">
    <property type="entry name" value="V_SNARE"/>
    <property type="match status" value="1"/>
</dbReference>
<keyword evidence="2" id="KW-1133">Transmembrane helix</keyword>
<reference evidence="5" key="1">
    <citation type="submission" date="2021-02" db="EMBL/GenBank/DDBJ databases">
        <authorList>
            <person name="Nowell W R."/>
        </authorList>
    </citation>
    <scope>NUCLEOTIDE SEQUENCE</scope>
</reference>
<dbReference type="SUPFAM" id="SSF58038">
    <property type="entry name" value="SNARE fusion complex"/>
    <property type="match status" value="1"/>
</dbReference>
<dbReference type="Proteomes" id="UP000682733">
    <property type="component" value="Unassembled WGS sequence"/>
</dbReference>
<accession>A0A8S2GRI3</accession>
<dbReference type="Proteomes" id="UP000677228">
    <property type="component" value="Unassembled WGS sequence"/>
</dbReference>
<keyword evidence="2" id="KW-0812">Transmembrane</keyword>
<dbReference type="GO" id="GO:0016192">
    <property type="term" value="P:vesicle-mediated transport"/>
    <property type="evidence" value="ECO:0007669"/>
    <property type="project" value="InterPro"/>
</dbReference>
<dbReference type="PRINTS" id="PR00219">
    <property type="entry name" value="SYNAPTOBREVN"/>
</dbReference>
<dbReference type="InterPro" id="IPR001388">
    <property type="entry name" value="Synaptobrevin-like"/>
</dbReference>
<dbReference type="Gene3D" id="1.20.5.110">
    <property type="match status" value="1"/>
</dbReference>
<evidence type="ECO:0000313" key="6">
    <source>
        <dbReference type="Proteomes" id="UP000682733"/>
    </source>
</evidence>
<evidence type="ECO:0000256" key="1">
    <source>
        <dbReference type="PROSITE-ProRule" id="PRU00290"/>
    </source>
</evidence>
<dbReference type="PANTHER" id="PTHR45701">
    <property type="entry name" value="SYNAPTOBREVIN FAMILY MEMBER"/>
    <property type="match status" value="1"/>
</dbReference>
<name>A0A8S2GRI3_9BILA</name>
<dbReference type="Pfam" id="PF00957">
    <property type="entry name" value="Synaptobrevin"/>
    <property type="match status" value="1"/>
</dbReference>
<feature type="domain" description="V-SNARE coiled-coil homology" evidence="3">
    <location>
        <begin position="4"/>
        <end position="64"/>
    </location>
</feature>